<dbReference type="EMBL" id="CAVMJV010000042">
    <property type="protein sequence ID" value="CAK5080666.1"/>
    <property type="molecule type" value="Genomic_DNA"/>
</dbReference>
<evidence type="ECO:0000313" key="1">
    <source>
        <dbReference type="EMBL" id="CAK5080666.1"/>
    </source>
</evidence>
<sequence>MPPQEELLTPISPPPAPQEEILTPPLASPQKEIPTQESHVTLSPIKEEPLIKENDDAVLMEFFDSMQAVTMGMLAESDVKNEVITNYNPLFNSTSI</sequence>
<comment type="caution">
    <text evidence="1">The sequence shown here is derived from an EMBL/GenBank/DDBJ whole genome shotgun (WGS) entry which is preliminary data.</text>
</comment>
<organism evidence="1 2">
    <name type="scientific">Meloidogyne enterolobii</name>
    <name type="common">Root-knot nematode worm</name>
    <name type="synonym">Meloidogyne mayaguensis</name>
    <dbReference type="NCBI Taxonomy" id="390850"/>
    <lineage>
        <taxon>Eukaryota</taxon>
        <taxon>Metazoa</taxon>
        <taxon>Ecdysozoa</taxon>
        <taxon>Nematoda</taxon>
        <taxon>Chromadorea</taxon>
        <taxon>Rhabditida</taxon>
        <taxon>Tylenchina</taxon>
        <taxon>Tylenchomorpha</taxon>
        <taxon>Tylenchoidea</taxon>
        <taxon>Meloidogynidae</taxon>
        <taxon>Meloidogyninae</taxon>
        <taxon>Meloidogyne</taxon>
    </lineage>
</organism>
<keyword evidence="2" id="KW-1185">Reference proteome</keyword>
<name>A0ACB0ZNX4_MELEN</name>
<reference evidence="1" key="1">
    <citation type="submission" date="2023-11" db="EMBL/GenBank/DDBJ databases">
        <authorList>
            <person name="Poullet M."/>
        </authorList>
    </citation>
    <scope>NUCLEOTIDE SEQUENCE</scope>
    <source>
        <strain evidence="1">E1834</strain>
    </source>
</reference>
<accession>A0ACB0ZNX4</accession>
<protein>
    <submittedName>
        <fullName evidence="1">Uncharacterized protein</fullName>
    </submittedName>
</protein>
<gene>
    <name evidence="1" type="ORF">MENTE1834_LOCUS27846</name>
</gene>
<proteinExistence type="predicted"/>
<dbReference type="Proteomes" id="UP001497535">
    <property type="component" value="Unassembled WGS sequence"/>
</dbReference>
<evidence type="ECO:0000313" key="2">
    <source>
        <dbReference type="Proteomes" id="UP001497535"/>
    </source>
</evidence>